<feature type="region of interest" description="Disordered" evidence="1">
    <location>
        <begin position="282"/>
        <end position="321"/>
    </location>
</feature>
<comment type="caution">
    <text evidence="2">The sequence shown here is derived from an EMBL/GenBank/DDBJ whole genome shotgun (WGS) entry which is preliminary data.</text>
</comment>
<feature type="compositionally biased region" description="Low complexity" evidence="1">
    <location>
        <begin position="299"/>
        <end position="313"/>
    </location>
</feature>
<gene>
    <name evidence="2" type="ORF">ACFQVC_13415</name>
</gene>
<dbReference type="Proteomes" id="UP001596523">
    <property type="component" value="Unassembled WGS sequence"/>
</dbReference>
<feature type="region of interest" description="Disordered" evidence="1">
    <location>
        <begin position="1"/>
        <end position="23"/>
    </location>
</feature>
<evidence type="ECO:0000256" key="1">
    <source>
        <dbReference type="SAM" id="MobiDB-lite"/>
    </source>
</evidence>
<proteinExistence type="predicted"/>
<evidence type="ECO:0000313" key="3">
    <source>
        <dbReference type="Proteomes" id="UP001596523"/>
    </source>
</evidence>
<accession>A0ABW2JHC2</accession>
<name>A0ABW2JHC2_9ACTN</name>
<evidence type="ECO:0000313" key="2">
    <source>
        <dbReference type="EMBL" id="MFC7305217.1"/>
    </source>
</evidence>
<organism evidence="2 3">
    <name type="scientific">Streptomyces monticola</name>
    <dbReference type="NCBI Taxonomy" id="2666263"/>
    <lineage>
        <taxon>Bacteria</taxon>
        <taxon>Bacillati</taxon>
        <taxon>Actinomycetota</taxon>
        <taxon>Actinomycetes</taxon>
        <taxon>Kitasatosporales</taxon>
        <taxon>Streptomycetaceae</taxon>
        <taxon>Streptomyces</taxon>
    </lineage>
</organism>
<feature type="compositionally biased region" description="Gly residues" evidence="1">
    <location>
        <begin position="288"/>
        <end position="298"/>
    </location>
</feature>
<dbReference type="EMBL" id="JBHTCF010000004">
    <property type="protein sequence ID" value="MFC7305217.1"/>
    <property type="molecule type" value="Genomic_DNA"/>
</dbReference>
<keyword evidence="3" id="KW-1185">Reference proteome</keyword>
<dbReference type="RefSeq" id="WP_381830409.1">
    <property type="nucleotide sequence ID" value="NZ_JBHTCF010000004.1"/>
</dbReference>
<sequence length="321" mass="34055">MPTAIAVTSPDLVLPPPDRQTPPAAVLHPASKQHTLDHSLAEMHTLLEQHGYVIVLYPASLPARAVHRLHTVRSLLESDRIALLRLDLPPLGLAMLALQLRQLALCDFSPGVLASAARLLSHYIYAGALLGSVTKLDRVPVSLTSHAKSWVPGSQFAVLATPQPHLVKISGGNGQGGTLEGPGFGTQLLIAKGQLQSDWVTSHLAPAWKVQGVGEARLPAESTRWWATGRLVEFAAAIPDISMLYQLVSSVKREDCHWCGLELIGDRCGFCAAPLLAREQRGARARGPGVGPGAGSGTGARELSPATRALATPRPRRAIGP</sequence>
<reference evidence="3" key="1">
    <citation type="journal article" date="2019" name="Int. J. Syst. Evol. Microbiol.">
        <title>The Global Catalogue of Microorganisms (GCM) 10K type strain sequencing project: providing services to taxonomists for standard genome sequencing and annotation.</title>
        <authorList>
            <consortium name="The Broad Institute Genomics Platform"/>
            <consortium name="The Broad Institute Genome Sequencing Center for Infectious Disease"/>
            <person name="Wu L."/>
            <person name="Ma J."/>
        </authorList>
    </citation>
    <scope>NUCLEOTIDE SEQUENCE [LARGE SCALE GENOMIC DNA]</scope>
    <source>
        <strain evidence="3">SYNS20</strain>
    </source>
</reference>
<protein>
    <submittedName>
        <fullName evidence="2">Uncharacterized protein</fullName>
    </submittedName>
</protein>